<evidence type="ECO:0000313" key="3">
    <source>
        <dbReference type="EMBL" id="CAF1378262.1"/>
    </source>
</evidence>
<evidence type="ECO:0008006" key="7">
    <source>
        <dbReference type="Google" id="ProtNLM"/>
    </source>
</evidence>
<dbReference type="AlphaFoldDB" id="A0A814C3D1"/>
<keyword evidence="6" id="KW-1185">Reference proteome</keyword>
<dbReference type="InterPro" id="IPR038586">
    <property type="entry name" value="Tctex-1-like_sf"/>
</dbReference>
<dbReference type="Proteomes" id="UP000682733">
    <property type="component" value="Unassembled WGS sequence"/>
</dbReference>
<accession>A0A814C3D1</accession>
<evidence type="ECO:0000256" key="1">
    <source>
        <dbReference type="ARBA" id="ARBA00005361"/>
    </source>
</evidence>
<gene>
    <name evidence="2" type="ORF">GPM918_LOCUS10387</name>
    <name evidence="3" type="ORF">OVA965_LOCUS31994</name>
    <name evidence="4" type="ORF">SRO942_LOCUS10388</name>
    <name evidence="5" type="ORF">TMI583_LOCUS32841</name>
</gene>
<sequence length="131" mass="14877">MSNGGASIQSAVSASVNNEQLILPKKLFNCKEIKSRIHEILHASLHDKEYNSDECVCLAKNISGLVKDLLKSMGYDRYKFVVQVVIGEERSDSLQMACRSYWDPHSDSFAQSIYINQFFLCVCTAFAVYYY</sequence>
<reference evidence="2" key="1">
    <citation type="submission" date="2021-02" db="EMBL/GenBank/DDBJ databases">
        <authorList>
            <person name="Nowell W R."/>
        </authorList>
    </citation>
    <scope>NUCLEOTIDE SEQUENCE</scope>
</reference>
<proteinExistence type="inferred from homology"/>
<dbReference type="Gene3D" id="3.30.1140.40">
    <property type="entry name" value="Tctex-1"/>
    <property type="match status" value="1"/>
</dbReference>
<evidence type="ECO:0000313" key="4">
    <source>
        <dbReference type="EMBL" id="CAF3712320.1"/>
    </source>
</evidence>
<organism evidence="2 6">
    <name type="scientific">Didymodactylos carnosus</name>
    <dbReference type="NCBI Taxonomy" id="1234261"/>
    <lineage>
        <taxon>Eukaryota</taxon>
        <taxon>Metazoa</taxon>
        <taxon>Spiralia</taxon>
        <taxon>Gnathifera</taxon>
        <taxon>Rotifera</taxon>
        <taxon>Eurotatoria</taxon>
        <taxon>Bdelloidea</taxon>
        <taxon>Philodinida</taxon>
        <taxon>Philodinidae</taxon>
        <taxon>Didymodactylos</taxon>
    </lineage>
</organism>
<dbReference type="EMBL" id="CAJNOQ010002043">
    <property type="protein sequence ID" value="CAF0934907.1"/>
    <property type="molecule type" value="Genomic_DNA"/>
</dbReference>
<evidence type="ECO:0000313" key="5">
    <source>
        <dbReference type="EMBL" id="CAF4186951.1"/>
    </source>
</evidence>
<dbReference type="Proteomes" id="UP000663829">
    <property type="component" value="Unassembled WGS sequence"/>
</dbReference>
<dbReference type="Proteomes" id="UP000677228">
    <property type="component" value="Unassembled WGS sequence"/>
</dbReference>
<evidence type="ECO:0000313" key="2">
    <source>
        <dbReference type="EMBL" id="CAF0934907.1"/>
    </source>
</evidence>
<evidence type="ECO:0000313" key="6">
    <source>
        <dbReference type="Proteomes" id="UP000663829"/>
    </source>
</evidence>
<dbReference type="GO" id="GO:0005737">
    <property type="term" value="C:cytoplasm"/>
    <property type="evidence" value="ECO:0007669"/>
    <property type="project" value="TreeGrafter"/>
</dbReference>
<dbReference type="EMBL" id="CAJOBC010002043">
    <property type="protein sequence ID" value="CAF3712320.1"/>
    <property type="molecule type" value="Genomic_DNA"/>
</dbReference>
<dbReference type="InterPro" id="IPR005334">
    <property type="entry name" value="Tctex-1-like"/>
</dbReference>
<comment type="similarity">
    <text evidence="1">Belongs to the dynein light chain Tctex-type family.</text>
</comment>
<comment type="caution">
    <text evidence="2">The sequence shown here is derived from an EMBL/GenBank/DDBJ whole genome shotgun (WGS) entry which is preliminary data.</text>
</comment>
<dbReference type="CDD" id="cd21459">
    <property type="entry name" value="DLC-like_TCTEX1D2"/>
    <property type="match status" value="1"/>
</dbReference>
<dbReference type="PANTHER" id="PTHR21255:SF7">
    <property type="entry name" value="DYNEIN LIGHT CHAIN TCTEX-TYPE PROTEIN 2B"/>
    <property type="match status" value="1"/>
</dbReference>
<protein>
    <recommendedName>
        <fullName evidence="7">Tctex1 domain-containing protein 2</fullName>
    </recommendedName>
</protein>
<dbReference type="PANTHER" id="PTHR21255">
    <property type="entry name" value="T-COMPLEX-ASSOCIATED-TESTIS-EXPRESSED 1/ DYNEIN LIGHT CHAIN"/>
    <property type="match status" value="1"/>
</dbReference>
<dbReference type="Pfam" id="PF03645">
    <property type="entry name" value="Tctex-1"/>
    <property type="match status" value="1"/>
</dbReference>
<dbReference type="EMBL" id="CAJNOK010024560">
    <property type="protein sequence ID" value="CAF1378262.1"/>
    <property type="molecule type" value="Genomic_DNA"/>
</dbReference>
<dbReference type="Proteomes" id="UP000681722">
    <property type="component" value="Unassembled WGS sequence"/>
</dbReference>
<dbReference type="GO" id="GO:0045505">
    <property type="term" value="F:dynein intermediate chain binding"/>
    <property type="evidence" value="ECO:0007669"/>
    <property type="project" value="TreeGrafter"/>
</dbReference>
<dbReference type="EMBL" id="CAJOBA010046244">
    <property type="protein sequence ID" value="CAF4186951.1"/>
    <property type="molecule type" value="Genomic_DNA"/>
</dbReference>
<dbReference type="GO" id="GO:0005868">
    <property type="term" value="C:cytoplasmic dynein complex"/>
    <property type="evidence" value="ECO:0007669"/>
    <property type="project" value="TreeGrafter"/>
</dbReference>
<name>A0A814C3D1_9BILA</name>
<dbReference type="OrthoDB" id="10260741at2759"/>
<dbReference type="GO" id="GO:0007018">
    <property type="term" value="P:microtubule-based movement"/>
    <property type="evidence" value="ECO:0007669"/>
    <property type="project" value="TreeGrafter"/>
</dbReference>